<evidence type="ECO:0000313" key="1">
    <source>
        <dbReference type="EMBL" id="KAF7408154.1"/>
    </source>
</evidence>
<name>A0A834NHL3_VESVU</name>
<reference evidence="1" key="1">
    <citation type="journal article" date="2020" name="G3 (Bethesda)">
        <title>High-Quality Assemblies for Three Invasive Social Wasps from the &lt;i&gt;Vespula&lt;/i&gt; Genus.</title>
        <authorList>
            <person name="Harrop T.W.R."/>
            <person name="Guhlin J."/>
            <person name="McLaughlin G.M."/>
            <person name="Permina E."/>
            <person name="Stockwell P."/>
            <person name="Gilligan J."/>
            <person name="Le Lec M.F."/>
            <person name="Gruber M.A.M."/>
            <person name="Quinn O."/>
            <person name="Lovegrove M."/>
            <person name="Duncan E.J."/>
            <person name="Remnant E.J."/>
            <person name="Van Eeckhoven J."/>
            <person name="Graham B."/>
            <person name="Knapp R.A."/>
            <person name="Langford K.W."/>
            <person name="Kronenberg Z."/>
            <person name="Press M.O."/>
            <person name="Eacker S.M."/>
            <person name="Wilson-Rankin E.E."/>
            <person name="Purcell J."/>
            <person name="Lester P.J."/>
            <person name="Dearden P.K."/>
        </authorList>
    </citation>
    <scope>NUCLEOTIDE SEQUENCE</scope>
    <source>
        <strain evidence="1">Marl-1</strain>
    </source>
</reference>
<evidence type="ECO:0000313" key="2">
    <source>
        <dbReference type="Proteomes" id="UP000614350"/>
    </source>
</evidence>
<accession>A0A834NHL3</accession>
<organism evidence="1 2">
    <name type="scientific">Vespula vulgaris</name>
    <name type="common">Yellow jacket</name>
    <name type="synonym">Wasp</name>
    <dbReference type="NCBI Taxonomy" id="7454"/>
    <lineage>
        <taxon>Eukaryota</taxon>
        <taxon>Metazoa</taxon>
        <taxon>Ecdysozoa</taxon>
        <taxon>Arthropoda</taxon>
        <taxon>Hexapoda</taxon>
        <taxon>Insecta</taxon>
        <taxon>Pterygota</taxon>
        <taxon>Neoptera</taxon>
        <taxon>Endopterygota</taxon>
        <taxon>Hymenoptera</taxon>
        <taxon>Apocrita</taxon>
        <taxon>Aculeata</taxon>
        <taxon>Vespoidea</taxon>
        <taxon>Vespidae</taxon>
        <taxon>Vespinae</taxon>
        <taxon>Vespula</taxon>
    </lineage>
</organism>
<keyword evidence="2" id="KW-1185">Reference proteome</keyword>
<dbReference type="EMBL" id="JACSEA010000002">
    <property type="protein sequence ID" value="KAF7408154.1"/>
    <property type="molecule type" value="Genomic_DNA"/>
</dbReference>
<sequence length="66" mass="7362">MSSSRGTVVLVQSSSNRVDKRFEVIKIAKKETPRRGGSLLWSSLDSSFRKGQRGPPTLEIRYARPG</sequence>
<gene>
    <name evidence="1" type="ORF">HZH66_002691</name>
</gene>
<proteinExistence type="predicted"/>
<comment type="caution">
    <text evidence="1">The sequence shown here is derived from an EMBL/GenBank/DDBJ whole genome shotgun (WGS) entry which is preliminary data.</text>
</comment>
<dbReference type="Proteomes" id="UP000614350">
    <property type="component" value="Unassembled WGS sequence"/>
</dbReference>
<dbReference type="AlphaFoldDB" id="A0A834NHL3"/>
<protein>
    <submittedName>
        <fullName evidence="1">Uncharacterized protein</fullName>
    </submittedName>
</protein>